<dbReference type="InterPro" id="IPR036390">
    <property type="entry name" value="WH_DNA-bd_sf"/>
</dbReference>
<dbReference type="InterPro" id="IPR011663">
    <property type="entry name" value="UTRA"/>
</dbReference>
<dbReference type="PANTHER" id="PTHR44846">
    <property type="entry name" value="MANNOSYL-D-GLYCERATE TRANSPORT/METABOLISM SYSTEM REPRESSOR MNGR-RELATED"/>
    <property type="match status" value="1"/>
</dbReference>
<dbReference type="GO" id="GO:0003700">
    <property type="term" value="F:DNA-binding transcription factor activity"/>
    <property type="evidence" value="ECO:0007669"/>
    <property type="project" value="InterPro"/>
</dbReference>
<dbReference type="PRINTS" id="PR00035">
    <property type="entry name" value="HTHGNTR"/>
</dbReference>
<dbReference type="InterPro" id="IPR000524">
    <property type="entry name" value="Tscrpt_reg_HTH_GntR"/>
</dbReference>
<dbReference type="CDD" id="cd07377">
    <property type="entry name" value="WHTH_GntR"/>
    <property type="match status" value="1"/>
</dbReference>
<dbReference type="GO" id="GO:0003677">
    <property type="term" value="F:DNA binding"/>
    <property type="evidence" value="ECO:0007669"/>
    <property type="project" value="UniProtKB-KW"/>
</dbReference>
<keyword evidence="1" id="KW-0805">Transcription regulation</keyword>
<dbReference type="SMART" id="SM00866">
    <property type="entry name" value="UTRA"/>
    <property type="match status" value="1"/>
</dbReference>
<dbReference type="InterPro" id="IPR028978">
    <property type="entry name" value="Chorismate_lyase_/UTRA_dom_sf"/>
</dbReference>
<dbReference type="InterPro" id="IPR036388">
    <property type="entry name" value="WH-like_DNA-bd_sf"/>
</dbReference>
<dbReference type="GO" id="GO:0045892">
    <property type="term" value="P:negative regulation of DNA-templated transcription"/>
    <property type="evidence" value="ECO:0007669"/>
    <property type="project" value="TreeGrafter"/>
</dbReference>
<evidence type="ECO:0000256" key="2">
    <source>
        <dbReference type="ARBA" id="ARBA00023125"/>
    </source>
</evidence>
<accession>A0AAE3J148</accession>
<dbReference type="Proteomes" id="UP001208041">
    <property type="component" value="Unassembled WGS sequence"/>
</dbReference>
<keyword evidence="6" id="KW-1185">Reference proteome</keyword>
<evidence type="ECO:0000313" key="6">
    <source>
        <dbReference type="Proteomes" id="UP001208041"/>
    </source>
</evidence>
<dbReference type="SUPFAM" id="SSF46785">
    <property type="entry name" value="Winged helix' DNA-binding domain"/>
    <property type="match status" value="1"/>
</dbReference>
<sequence>MSELSKIYAPDAWFKQGGGPRYQQLQRHISELIQSGEISADERLLPEREMAEIAGVSRVTIRKAVAQLVADGLVEQRQGAGSYVRKESKKLKQSLSTLISFTENMSARGKTSSSEILAAGLFTPNPDEMVTLGLSGTDKVARVRRLRSAGETPMALESSSLPQDILPFPERVKVSLYKVLRERGQAPVRAIQRVTAVNVSGEDAELLRLPEGSAVLRIERTGYLASRRPIEFTSGLYRSDIYDFISELGAD</sequence>
<dbReference type="Gene3D" id="3.40.1410.10">
    <property type="entry name" value="Chorismate lyase-like"/>
    <property type="match status" value="1"/>
</dbReference>
<evidence type="ECO:0000256" key="3">
    <source>
        <dbReference type="ARBA" id="ARBA00023163"/>
    </source>
</evidence>
<dbReference type="AlphaFoldDB" id="A0AAE3J148"/>
<dbReference type="SMART" id="SM00345">
    <property type="entry name" value="HTH_GNTR"/>
    <property type="match status" value="1"/>
</dbReference>
<dbReference type="EMBL" id="JAOYFC010000002">
    <property type="protein sequence ID" value="MCV6824795.1"/>
    <property type="molecule type" value="Genomic_DNA"/>
</dbReference>
<dbReference type="PROSITE" id="PS50949">
    <property type="entry name" value="HTH_GNTR"/>
    <property type="match status" value="1"/>
</dbReference>
<dbReference type="InterPro" id="IPR050679">
    <property type="entry name" value="Bact_HTH_transcr_reg"/>
</dbReference>
<dbReference type="RefSeq" id="WP_263953647.1">
    <property type="nucleotide sequence ID" value="NZ_JAOYFC010000002.1"/>
</dbReference>
<gene>
    <name evidence="5" type="ORF">OH136_09530</name>
</gene>
<keyword evidence="2" id="KW-0238">DNA-binding</keyword>
<evidence type="ECO:0000313" key="5">
    <source>
        <dbReference type="EMBL" id="MCV6824795.1"/>
    </source>
</evidence>
<dbReference type="Gene3D" id="1.10.10.10">
    <property type="entry name" value="Winged helix-like DNA-binding domain superfamily/Winged helix DNA-binding domain"/>
    <property type="match status" value="1"/>
</dbReference>
<proteinExistence type="predicted"/>
<keyword evidence="3" id="KW-0804">Transcription</keyword>
<comment type="caution">
    <text evidence="5">The sequence shown here is derived from an EMBL/GenBank/DDBJ whole genome shotgun (WGS) entry which is preliminary data.</text>
</comment>
<dbReference type="Pfam" id="PF00392">
    <property type="entry name" value="GntR"/>
    <property type="match status" value="1"/>
</dbReference>
<dbReference type="PANTHER" id="PTHR44846:SF1">
    <property type="entry name" value="MANNOSYL-D-GLYCERATE TRANSPORT_METABOLISM SYSTEM REPRESSOR MNGR-RELATED"/>
    <property type="match status" value="1"/>
</dbReference>
<organism evidence="5 6">
    <name type="scientific">Halocynthiibacter halioticoli</name>
    <dbReference type="NCBI Taxonomy" id="2986804"/>
    <lineage>
        <taxon>Bacteria</taxon>
        <taxon>Pseudomonadati</taxon>
        <taxon>Pseudomonadota</taxon>
        <taxon>Alphaproteobacteria</taxon>
        <taxon>Rhodobacterales</taxon>
        <taxon>Paracoccaceae</taxon>
        <taxon>Halocynthiibacter</taxon>
    </lineage>
</organism>
<evidence type="ECO:0000256" key="1">
    <source>
        <dbReference type="ARBA" id="ARBA00023015"/>
    </source>
</evidence>
<dbReference type="SUPFAM" id="SSF64288">
    <property type="entry name" value="Chorismate lyase-like"/>
    <property type="match status" value="1"/>
</dbReference>
<dbReference type="Pfam" id="PF07702">
    <property type="entry name" value="UTRA"/>
    <property type="match status" value="1"/>
</dbReference>
<name>A0AAE3J148_9RHOB</name>
<protein>
    <submittedName>
        <fullName evidence="5">GntR family transcriptional regulator</fullName>
    </submittedName>
</protein>
<feature type="domain" description="HTH gntR-type" evidence="4">
    <location>
        <begin position="19"/>
        <end position="87"/>
    </location>
</feature>
<reference evidence="5" key="1">
    <citation type="submission" date="2022-10" db="EMBL/GenBank/DDBJ databases">
        <authorList>
            <person name="Yue Y."/>
        </authorList>
    </citation>
    <scope>NUCLEOTIDE SEQUENCE</scope>
    <source>
        <strain evidence="5">Z654</strain>
    </source>
</reference>
<evidence type="ECO:0000259" key="4">
    <source>
        <dbReference type="PROSITE" id="PS50949"/>
    </source>
</evidence>